<evidence type="ECO:0000256" key="3">
    <source>
        <dbReference type="SAM" id="Coils"/>
    </source>
</evidence>
<dbReference type="Gene3D" id="6.10.140.340">
    <property type="match status" value="1"/>
</dbReference>
<evidence type="ECO:0000259" key="4">
    <source>
        <dbReference type="PROSITE" id="PS51980"/>
    </source>
</evidence>
<dbReference type="InterPro" id="IPR031176">
    <property type="entry name" value="ELL/occludin"/>
</dbReference>
<feature type="non-terminal residue" evidence="5">
    <location>
        <position position="1"/>
    </location>
</feature>
<dbReference type="AlphaFoldDB" id="A0ABD0R4Z2"/>
<protein>
    <recommendedName>
        <fullName evidence="4">OCEL domain-containing protein</fullName>
    </recommendedName>
</protein>
<feature type="domain" description="OCEL" evidence="4">
    <location>
        <begin position="1"/>
        <end position="57"/>
    </location>
</feature>
<accession>A0ABD0R4Z2</accession>
<evidence type="ECO:0000256" key="2">
    <source>
        <dbReference type="PROSITE-ProRule" id="PRU01324"/>
    </source>
</evidence>
<keyword evidence="6" id="KW-1185">Reference proteome</keyword>
<dbReference type="EMBL" id="JAMKFB020000005">
    <property type="protein sequence ID" value="KAL0193598.1"/>
    <property type="molecule type" value="Genomic_DNA"/>
</dbReference>
<dbReference type="Proteomes" id="UP001529510">
    <property type="component" value="Unassembled WGS sequence"/>
</dbReference>
<evidence type="ECO:0000313" key="5">
    <source>
        <dbReference type="EMBL" id="KAL0193598.1"/>
    </source>
</evidence>
<feature type="coiled-coil region" evidence="3">
    <location>
        <begin position="25"/>
        <end position="52"/>
    </location>
</feature>
<sequence>EYPPIINEQERLEYKREFDRDHMEYKRLQAELDDINQGLAEADRELDSLQEGSPQFM</sequence>
<feature type="non-terminal residue" evidence="5">
    <location>
        <position position="57"/>
    </location>
</feature>
<dbReference type="PANTHER" id="PTHR23288">
    <property type="entry name" value="OCCLUDIN AND RNA POLYMERASE II ELONGATION FACTOR ELL"/>
    <property type="match status" value="1"/>
</dbReference>
<organism evidence="5 6">
    <name type="scientific">Cirrhinus mrigala</name>
    <name type="common">Mrigala</name>
    <dbReference type="NCBI Taxonomy" id="683832"/>
    <lineage>
        <taxon>Eukaryota</taxon>
        <taxon>Metazoa</taxon>
        <taxon>Chordata</taxon>
        <taxon>Craniata</taxon>
        <taxon>Vertebrata</taxon>
        <taxon>Euteleostomi</taxon>
        <taxon>Actinopterygii</taxon>
        <taxon>Neopterygii</taxon>
        <taxon>Teleostei</taxon>
        <taxon>Ostariophysi</taxon>
        <taxon>Cypriniformes</taxon>
        <taxon>Cyprinidae</taxon>
        <taxon>Labeoninae</taxon>
        <taxon>Labeonini</taxon>
        <taxon>Cirrhinus</taxon>
    </lineage>
</organism>
<keyword evidence="3" id="KW-0175">Coiled coil</keyword>
<dbReference type="PROSITE" id="PS51980">
    <property type="entry name" value="OCEL"/>
    <property type="match status" value="1"/>
</dbReference>
<comment type="similarity">
    <text evidence="1 2">Belongs to the ELL/occludin family.</text>
</comment>
<gene>
    <name evidence="5" type="ORF">M9458_011894</name>
</gene>
<dbReference type="InterPro" id="IPR010844">
    <property type="entry name" value="Occludin_ELL"/>
</dbReference>
<dbReference type="PANTHER" id="PTHR23288:SF34">
    <property type="entry name" value="OCCLUDIN B"/>
    <property type="match status" value="1"/>
</dbReference>
<comment type="caution">
    <text evidence="5">The sequence shown here is derived from an EMBL/GenBank/DDBJ whole genome shotgun (WGS) entry which is preliminary data.</text>
</comment>
<proteinExistence type="inferred from homology"/>
<reference evidence="5 6" key="1">
    <citation type="submission" date="2024-05" db="EMBL/GenBank/DDBJ databases">
        <title>Genome sequencing and assembly of Indian major carp, Cirrhinus mrigala (Hamilton, 1822).</title>
        <authorList>
            <person name="Mohindra V."/>
            <person name="Chowdhury L.M."/>
            <person name="Lal K."/>
            <person name="Jena J.K."/>
        </authorList>
    </citation>
    <scope>NUCLEOTIDE SEQUENCE [LARGE SCALE GENOMIC DNA]</scope>
    <source>
        <strain evidence="5">CM1030</strain>
        <tissue evidence="5">Blood</tissue>
    </source>
</reference>
<evidence type="ECO:0000256" key="1">
    <source>
        <dbReference type="ARBA" id="ARBA00009171"/>
    </source>
</evidence>
<dbReference type="SUPFAM" id="SSF144292">
    <property type="entry name" value="occludin/ELL-like"/>
    <property type="match status" value="1"/>
</dbReference>
<name>A0ABD0R4Z2_CIRMR</name>
<evidence type="ECO:0000313" key="6">
    <source>
        <dbReference type="Proteomes" id="UP001529510"/>
    </source>
</evidence>
<dbReference type="Pfam" id="PF07303">
    <property type="entry name" value="Occludin_ELL"/>
    <property type="match status" value="1"/>
</dbReference>